<sequence>MFSNQPSTQKVLSYIENSQIELAIDELTRLPRVDKEFTYKLLEIIRGLDNEIHEAHRAKGRAIAQAVKLNTSKLEQQNEQLKTEISSLQAQIKEISVKYGPKPERTESSYNEYLYSSSK</sequence>
<comment type="caution">
    <text evidence="2">The sequence shown here is derived from an EMBL/GenBank/DDBJ whole genome shotgun (WGS) entry which is preliminary data.</text>
</comment>
<dbReference type="RefSeq" id="WP_054963679.1">
    <property type="nucleotide sequence ID" value="NZ_LLEI02000060.1"/>
</dbReference>
<organism evidence="2 3">
    <name type="scientific">Vibrio bivalvicida</name>
    <dbReference type="NCBI Taxonomy" id="1276888"/>
    <lineage>
        <taxon>Bacteria</taxon>
        <taxon>Pseudomonadati</taxon>
        <taxon>Pseudomonadota</taxon>
        <taxon>Gammaproteobacteria</taxon>
        <taxon>Vibrionales</taxon>
        <taxon>Vibrionaceae</taxon>
        <taxon>Vibrio</taxon>
        <taxon>Vibrio oreintalis group</taxon>
    </lineage>
</organism>
<accession>A0A177XWR3</accession>
<dbReference type="EMBL" id="LLEI02000060">
    <property type="protein sequence ID" value="OAJ92796.1"/>
    <property type="molecule type" value="Genomic_DNA"/>
</dbReference>
<gene>
    <name evidence="2" type="ORF">APB76_18140</name>
</gene>
<protein>
    <submittedName>
        <fullName evidence="2">Uncharacterized protein</fullName>
    </submittedName>
</protein>
<proteinExistence type="predicted"/>
<dbReference type="Proteomes" id="UP000078406">
    <property type="component" value="Unassembled WGS sequence"/>
</dbReference>
<evidence type="ECO:0000313" key="2">
    <source>
        <dbReference type="EMBL" id="OAJ92796.1"/>
    </source>
</evidence>
<dbReference type="AlphaFoldDB" id="A0A177XWR3"/>
<feature type="coiled-coil region" evidence="1">
    <location>
        <begin position="64"/>
        <end position="98"/>
    </location>
</feature>
<evidence type="ECO:0000256" key="1">
    <source>
        <dbReference type="SAM" id="Coils"/>
    </source>
</evidence>
<keyword evidence="1" id="KW-0175">Coiled coil</keyword>
<name>A0A177XWR3_9VIBR</name>
<evidence type="ECO:0000313" key="3">
    <source>
        <dbReference type="Proteomes" id="UP000078406"/>
    </source>
</evidence>
<reference evidence="2 3" key="1">
    <citation type="journal article" date="2016" name="Syst. Appl. Microbiol.">
        <title>Vibrio bivalvicida sp. nov., a novel larval pathogen for bivalve molluscs reared in a hatchery.</title>
        <authorList>
            <person name="Dubert J."/>
            <person name="Romalde J.L."/>
            <person name="Prado S."/>
            <person name="Barja J.L."/>
        </authorList>
    </citation>
    <scope>NUCLEOTIDE SEQUENCE [LARGE SCALE GENOMIC DNA]</scope>
    <source>
        <strain evidence="2 3">605</strain>
    </source>
</reference>